<dbReference type="EMBL" id="DQHO01000003">
    <property type="protein sequence ID" value="HCS93114.1"/>
    <property type="molecule type" value="Genomic_DNA"/>
</dbReference>
<keyword evidence="3 5" id="KW-0238">DNA-binding</keyword>
<dbReference type="InterPro" id="IPR050090">
    <property type="entry name" value="Tyrosine_recombinase_XerCD"/>
</dbReference>
<dbReference type="InterPro" id="IPR044068">
    <property type="entry name" value="CB"/>
</dbReference>
<dbReference type="PROSITE" id="PS51898">
    <property type="entry name" value="TYR_RECOMBINASE"/>
    <property type="match status" value="1"/>
</dbReference>
<dbReference type="SUPFAM" id="SSF56349">
    <property type="entry name" value="DNA breaking-rejoining enzymes"/>
    <property type="match status" value="1"/>
</dbReference>
<proteinExistence type="inferred from homology"/>
<feature type="domain" description="Core-binding (CB)" evidence="7">
    <location>
        <begin position="1"/>
        <end position="88"/>
    </location>
</feature>
<dbReference type="InterPro" id="IPR011010">
    <property type="entry name" value="DNA_brk_join_enz"/>
</dbReference>
<evidence type="ECO:0000313" key="8">
    <source>
        <dbReference type="EMBL" id="HCS93114.1"/>
    </source>
</evidence>
<dbReference type="Pfam" id="PF02899">
    <property type="entry name" value="Phage_int_SAM_1"/>
    <property type="match status" value="1"/>
</dbReference>
<evidence type="ECO:0000313" key="9">
    <source>
        <dbReference type="Proteomes" id="UP000262195"/>
    </source>
</evidence>
<evidence type="ECO:0000256" key="5">
    <source>
        <dbReference type="PROSITE-ProRule" id="PRU01248"/>
    </source>
</evidence>
<evidence type="ECO:0000256" key="3">
    <source>
        <dbReference type="ARBA" id="ARBA00023125"/>
    </source>
</evidence>
<organism evidence="8 9">
    <name type="scientific">Bavariicoccus seileri</name>
    <dbReference type="NCBI Taxonomy" id="549685"/>
    <lineage>
        <taxon>Bacteria</taxon>
        <taxon>Bacillati</taxon>
        <taxon>Bacillota</taxon>
        <taxon>Bacilli</taxon>
        <taxon>Lactobacillales</taxon>
        <taxon>Enterococcaceae</taxon>
        <taxon>Bavariicoccus</taxon>
    </lineage>
</organism>
<keyword evidence="4" id="KW-0233">DNA recombination</keyword>
<dbReference type="Pfam" id="PF00589">
    <property type="entry name" value="Phage_integrase"/>
    <property type="match status" value="1"/>
</dbReference>
<dbReference type="InterPro" id="IPR004107">
    <property type="entry name" value="Integrase_SAM-like_N"/>
</dbReference>
<dbReference type="InterPro" id="IPR010998">
    <property type="entry name" value="Integrase_recombinase_N"/>
</dbReference>
<dbReference type="PANTHER" id="PTHR30349:SF41">
    <property type="entry name" value="INTEGRASE_RECOMBINASE PROTEIN MJ0367-RELATED"/>
    <property type="match status" value="1"/>
</dbReference>
<dbReference type="GO" id="GO:0006310">
    <property type="term" value="P:DNA recombination"/>
    <property type="evidence" value="ECO:0007669"/>
    <property type="project" value="UniProtKB-KW"/>
</dbReference>
<sequence length="319" mass="37892">MNELRLLEKEFYFNCEATGLQNKTIVRYRKCFNIFLKYLEEKSDYIELESITANQIKAFLLSLKHKGRAESYLNTHIKTIRAFYRFCVDEEYLEQSQNVALKVKFFRQKKTIIRTFNDDEVLQMINACDRSKFGKKDSLFSKYLSQRNKFIIMLLADTGLRCDEMCHLRNDDFSENSIFVERGKNNKERQVYTSLPVINQYFKYMRIKQLYFKDKLHADYLLLGAYDGTRLSVNAVEGLIKKLGKRCNIRKEIRCAPHDFRHYAAIKLLQQTDVYQTSRILGHSSTRVTEIYLRSMQTDQIIKNTRNKSPLSQLKKGRY</sequence>
<name>A0A3D4S2P8_9ENTE</name>
<keyword evidence="2" id="KW-0229">DNA integration</keyword>
<dbReference type="PANTHER" id="PTHR30349">
    <property type="entry name" value="PHAGE INTEGRASE-RELATED"/>
    <property type="match status" value="1"/>
</dbReference>
<dbReference type="PROSITE" id="PS51900">
    <property type="entry name" value="CB"/>
    <property type="match status" value="1"/>
</dbReference>
<gene>
    <name evidence="8" type="ORF">DIW15_00190</name>
</gene>
<dbReference type="Gene3D" id="1.10.150.130">
    <property type="match status" value="1"/>
</dbReference>
<comment type="similarity">
    <text evidence="1">Belongs to the 'phage' integrase family.</text>
</comment>
<evidence type="ECO:0000259" key="7">
    <source>
        <dbReference type="PROSITE" id="PS51900"/>
    </source>
</evidence>
<accession>A0A3D4S2P8</accession>
<comment type="caution">
    <text evidence="8">The sequence shown here is derived from an EMBL/GenBank/DDBJ whole genome shotgun (WGS) entry which is preliminary data.</text>
</comment>
<dbReference type="Proteomes" id="UP000262195">
    <property type="component" value="Unassembled WGS sequence"/>
</dbReference>
<dbReference type="Gene3D" id="1.10.443.10">
    <property type="entry name" value="Intergrase catalytic core"/>
    <property type="match status" value="1"/>
</dbReference>
<evidence type="ECO:0000256" key="1">
    <source>
        <dbReference type="ARBA" id="ARBA00008857"/>
    </source>
</evidence>
<dbReference type="STRING" id="1121105.GCA_000421665_01301"/>
<evidence type="ECO:0000259" key="6">
    <source>
        <dbReference type="PROSITE" id="PS51898"/>
    </source>
</evidence>
<dbReference type="AlphaFoldDB" id="A0A3D4S2P8"/>
<protein>
    <submittedName>
        <fullName evidence="8">Recombinase</fullName>
    </submittedName>
</protein>
<dbReference type="CDD" id="cd00397">
    <property type="entry name" value="DNA_BRE_C"/>
    <property type="match status" value="1"/>
</dbReference>
<evidence type="ECO:0000256" key="2">
    <source>
        <dbReference type="ARBA" id="ARBA00022908"/>
    </source>
</evidence>
<dbReference type="InterPro" id="IPR013762">
    <property type="entry name" value="Integrase-like_cat_sf"/>
</dbReference>
<dbReference type="InterPro" id="IPR002104">
    <property type="entry name" value="Integrase_catalytic"/>
</dbReference>
<reference evidence="8 9" key="1">
    <citation type="journal article" date="2018" name="Nat. Biotechnol.">
        <title>A standardized bacterial taxonomy based on genome phylogeny substantially revises the tree of life.</title>
        <authorList>
            <person name="Parks D.H."/>
            <person name="Chuvochina M."/>
            <person name="Waite D.W."/>
            <person name="Rinke C."/>
            <person name="Skarshewski A."/>
            <person name="Chaumeil P.A."/>
            <person name="Hugenholtz P."/>
        </authorList>
    </citation>
    <scope>NUCLEOTIDE SEQUENCE [LARGE SCALE GENOMIC DNA]</scope>
    <source>
        <strain evidence="8">UBA11306</strain>
    </source>
</reference>
<dbReference type="GO" id="GO:0015074">
    <property type="term" value="P:DNA integration"/>
    <property type="evidence" value="ECO:0007669"/>
    <property type="project" value="UniProtKB-KW"/>
</dbReference>
<feature type="domain" description="Tyr recombinase" evidence="6">
    <location>
        <begin position="111"/>
        <end position="307"/>
    </location>
</feature>
<dbReference type="GO" id="GO:0003677">
    <property type="term" value="F:DNA binding"/>
    <property type="evidence" value="ECO:0007669"/>
    <property type="project" value="UniProtKB-UniRule"/>
</dbReference>
<evidence type="ECO:0000256" key="4">
    <source>
        <dbReference type="ARBA" id="ARBA00023172"/>
    </source>
</evidence>